<dbReference type="EMBL" id="CP000875">
    <property type="protein sequence ID" value="ABX05465.1"/>
    <property type="molecule type" value="Genomic_DNA"/>
</dbReference>
<dbReference type="InterPro" id="IPR003337">
    <property type="entry name" value="Trehalose_PPase"/>
</dbReference>
<evidence type="ECO:0000256" key="6">
    <source>
        <dbReference type="RuleBase" id="RU361117"/>
    </source>
</evidence>
<dbReference type="GO" id="GO:0005992">
    <property type="term" value="P:trehalose biosynthetic process"/>
    <property type="evidence" value="ECO:0007669"/>
    <property type="project" value="UniProtKB-UniPathway"/>
</dbReference>
<reference evidence="7 8" key="1">
    <citation type="journal article" date="2011" name="Stand. Genomic Sci.">
        <title>Complete genome sequence of the filamentous gliding predatory bacterium Herpetosiphon aurantiacus type strain (114-95(T)).</title>
        <authorList>
            <person name="Kiss H."/>
            <person name="Nett M."/>
            <person name="Domin N."/>
            <person name="Martin K."/>
            <person name="Maresca J.A."/>
            <person name="Copeland A."/>
            <person name="Lapidus A."/>
            <person name="Lucas S."/>
            <person name="Berry K.W."/>
            <person name="Glavina Del Rio T."/>
            <person name="Dalin E."/>
            <person name="Tice H."/>
            <person name="Pitluck S."/>
            <person name="Richardson P."/>
            <person name="Bruce D."/>
            <person name="Goodwin L."/>
            <person name="Han C."/>
            <person name="Detter J.C."/>
            <person name="Schmutz J."/>
            <person name="Brettin T."/>
            <person name="Land M."/>
            <person name="Hauser L."/>
            <person name="Kyrpides N.C."/>
            <person name="Ivanova N."/>
            <person name="Goker M."/>
            <person name="Woyke T."/>
            <person name="Klenk H.P."/>
            <person name="Bryant D.A."/>
        </authorList>
    </citation>
    <scope>NUCLEOTIDE SEQUENCE [LARGE SCALE GENOMIC DNA]</scope>
    <source>
        <strain evidence="8">ATCC 23779 / DSM 785 / 114-95</strain>
    </source>
</reference>
<dbReference type="SUPFAM" id="SSF56784">
    <property type="entry name" value="HAD-like"/>
    <property type="match status" value="1"/>
</dbReference>
<evidence type="ECO:0000256" key="3">
    <source>
        <dbReference type="ARBA" id="ARBA00008770"/>
    </source>
</evidence>
<dbReference type="Gene3D" id="3.40.50.1000">
    <property type="entry name" value="HAD superfamily/HAD-like"/>
    <property type="match status" value="1"/>
</dbReference>
<keyword evidence="6" id="KW-0479">Metal-binding</keyword>
<dbReference type="InParanoid" id="A9B2L4"/>
<comment type="similarity">
    <text evidence="3 6">Belongs to the trehalose phosphatase family.</text>
</comment>
<proteinExistence type="inferred from homology"/>
<dbReference type="HOGENOM" id="CLU_037265_0_0_0"/>
<gene>
    <name evidence="7" type="ordered locus">Haur_2827</name>
</gene>
<keyword evidence="8" id="KW-1185">Reference proteome</keyword>
<dbReference type="NCBIfam" id="TIGR01484">
    <property type="entry name" value="HAD-SF-IIB"/>
    <property type="match status" value="1"/>
</dbReference>
<dbReference type="KEGG" id="hau:Haur_2827"/>
<accession>A9B2L4</accession>
<evidence type="ECO:0000313" key="7">
    <source>
        <dbReference type="EMBL" id="ABX05465.1"/>
    </source>
</evidence>
<organism evidence="7 8">
    <name type="scientific">Herpetosiphon aurantiacus (strain ATCC 23779 / DSM 785 / 114-95)</name>
    <dbReference type="NCBI Taxonomy" id="316274"/>
    <lineage>
        <taxon>Bacteria</taxon>
        <taxon>Bacillati</taxon>
        <taxon>Chloroflexota</taxon>
        <taxon>Chloroflexia</taxon>
        <taxon>Herpetosiphonales</taxon>
        <taxon>Herpetosiphonaceae</taxon>
        <taxon>Herpetosiphon</taxon>
    </lineage>
</organism>
<comment type="catalytic activity">
    <reaction evidence="1 6">
        <text>alpha,alpha-trehalose 6-phosphate + H2O = alpha,alpha-trehalose + phosphate</text>
        <dbReference type="Rhea" id="RHEA:23420"/>
        <dbReference type="ChEBI" id="CHEBI:15377"/>
        <dbReference type="ChEBI" id="CHEBI:16551"/>
        <dbReference type="ChEBI" id="CHEBI:43474"/>
        <dbReference type="ChEBI" id="CHEBI:58429"/>
        <dbReference type="EC" id="3.1.3.12"/>
    </reaction>
</comment>
<dbReference type="InterPro" id="IPR006379">
    <property type="entry name" value="HAD-SF_hydro_IIB"/>
</dbReference>
<dbReference type="GO" id="GO:0046872">
    <property type="term" value="F:metal ion binding"/>
    <property type="evidence" value="ECO:0007669"/>
    <property type="project" value="UniProtKB-KW"/>
</dbReference>
<sequence length="253" mass="27220">MGLITDIDGTISRIAPTPDGATVDPLCRAALSQLTEHLPLVAAVSGRAARDVQRMLQLPAMRYIGNHGLEIWGQDGGVLVPAAQPYSAAVREFVAAMQRYELPEGVVLESKGITATLHYRLATDQTAAELWLRKVLSELAAAHNLIITEGLMIFEVRPPVDWHKGSAVAWLIEDHKLEAAIFLGDDLTDVDGFRSIAAARERGCQALAIGVINPESHPSVAETADILINGVDASAEVLQWILAQRLSDSHGVD</sequence>
<evidence type="ECO:0000313" key="8">
    <source>
        <dbReference type="Proteomes" id="UP000000787"/>
    </source>
</evidence>
<dbReference type="InterPro" id="IPR036412">
    <property type="entry name" value="HAD-like_sf"/>
</dbReference>
<dbReference type="GO" id="GO:0004805">
    <property type="term" value="F:trehalose-phosphatase activity"/>
    <property type="evidence" value="ECO:0007669"/>
    <property type="project" value="UniProtKB-EC"/>
</dbReference>
<dbReference type="Proteomes" id="UP000000787">
    <property type="component" value="Chromosome"/>
</dbReference>
<dbReference type="InterPro" id="IPR044651">
    <property type="entry name" value="OTSB-like"/>
</dbReference>
<comment type="cofactor">
    <cofactor evidence="6">
        <name>Mg(2+)</name>
        <dbReference type="ChEBI" id="CHEBI:18420"/>
    </cofactor>
</comment>
<evidence type="ECO:0000256" key="2">
    <source>
        <dbReference type="ARBA" id="ARBA00005199"/>
    </source>
</evidence>
<dbReference type="AlphaFoldDB" id="A9B2L4"/>
<dbReference type="BioCyc" id="HAUR316274:GHYA-2858-MONOMER"/>
<evidence type="ECO:0000256" key="5">
    <source>
        <dbReference type="ARBA" id="ARBA00024179"/>
    </source>
</evidence>
<comment type="function">
    <text evidence="5 6">Removes the phosphate from trehalose 6-phosphate to produce free trehalose.</text>
</comment>
<dbReference type="eggNOG" id="COG1877">
    <property type="taxonomic scope" value="Bacteria"/>
</dbReference>
<dbReference type="Pfam" id="PF02358">
    <property type="entry name" value="Trehalose_PPase"/>
    <property type="match status" value="1"/>
</dbReference>
<keyword evidence="4 6" id="KW-0378">Hydrolase</keyword>
<keyword evidence="6" id="KW-0460">Magnesium</keyword>
<name>A9B2L4_HERA2</name>
<protein>
    <recommendedName>
        <fullName evidence="6">Trehalose 6-phosphate phosphatase</fullName>
        <ecNumber evidence="6">3.1.3.12</ecNumber>
    </recommendedName>
</protein>
<dbReference type="InterPro" id="IPR023214">
    <property type="entry name" value="HAD_sf"/>
</dbReference>
<dbReference type="NCBIfam" id="TIGR00685">
    <property type="entry name" value="T6PP"/>
    <property type="match status" value="1"/>
</dbReference>
<dbReference type="Gene3D" id="3.30.70.1020">
    <property type="entry name" value="Trehalose-6-phosphate phosphatase related protein, domain 2"/>
    <property type="match status" value="1"/>
</dbReference>
<dbReference type="STRING" id="316274.Haur_2827"/>
<dbReference type="PANTHER" id="PTHR43768:SF3">
    <property type="entry name" value="TREHALOSE 6-PHOSPHATE PHOSPHATASE"/>
    <property type="match status" value="1"/>
</dbReference>
<evidence type="ECO:0000256" key="4">
    <source>
        <dbReference type="ARBA" id="ARBA00022801"/>
    </source>
</evidence>
<dbReference type="UniPathway" id="UPA00299"/>
<comment type="pathway">
    <text evidence="2 6">Glycan biosynthesis; trehalose biosynthesis.</text>
</comment>
<evidence type="ECO:0000256" key="1">
    <source>
        <dbReference type="ARBA" id="ARBA00000500"/>
    </source>
</evidence>
<dbReference type="PANTHER" id="PTHR43768">
    <property type="entry name" value="TREHALOSE 6-PHOSPHATE PHOSPHATASE"/>
    <property type="match status" value="1"/>
</dbReference>
<dbReference type="EC" id="3.1.3.12" evidence="6"/>